<dbReference type="PROSITE" id="PS50995">
    <property type="entry name" value="HTH_MARR_2"/>
    <property type="match status" value="1"/>
</dbReference>
<dbReference type="PRINTS" id="PR00598">
    <property type="entry name" value="HTHMARR"/>
</dbReference>
<evidence type="ECO:0000256" key="2">
    <source>
        <dbReference type="ARBA" id="ARBA00023125"/>
    </source>
</evidence>
<proteinExistence type="predicted"/>
<evidence type="ECO:0000259" key="5">
    <source>
        <dbReference type="PROSITE" id="PS50995"/>
    </source>
</evidence>
<dbReference type="PANTHER" id="PTHR42756:SF1">
    <property type="entry name" value="TRANSCRIPTIONAL REPRESSOR OF EMRAB OPERON"/>
    <property type="match status" value="1"/>
</dbReference>
<dbReference type="PATRIC" id="fig|1458461.3.peg.1318"/>
<dbReference type="RefSeq" id="WP_043950160.1">
    <property type="nucleotide sequence ID" value="NZ_HG966617.1"/>
</dbReference>
<dbReference type="KEGG" id="pect:BN1012_Phect1319"/>
<dbReference type="Pfam" id="PF12802">
    <property type="entry name" value="MarR_2"/>
    <property type="match status" value="1"/>
</dbReference>
<evidence type="ECO:0000313" key="7">
    <source>
        <dbReference type="Proteomes" id="UP000032160"/>
    </source>
</evidence>
<evidence type="ECO:0000313" key="6">
    <source>
        <dbReference type="EMBL" id="CDO59533.1"/>
    </source>
</evidence>
<protein>
    <submittedName>
        <fullName evidence="6">Histone H1-like protein</fullName>
    </submittedName>
</protein>
<dbReference type="Proteomes" id="UP000032160">
    <property type="component" value="Chromosome I"/>
</dbReference>
<dbReference type="InterPro" id="IPR036390">
    <property type="entry name" value="WH_DNA-bd_sf"/>
</dbReference>
<reference evidence="6 7" key="1">
    <citation type="journal article" date="2014" name="Front. Genet.">
        <title>Genome and metabolic network of "Candidatus Phaeomarinobacter ectocarpi" Ec32, a new candidate genus of Alphaproteobacteria frequently associated with brown algae.</title>
        <authorList>
            <person name="Dittami S.M."/>
            <person name="Barbeyron T."/>
            <person name="Boyen C."/>
            <person name="Cambefort J."/>
            <person name="Collet G."/>
            <person name="Delage L."/>
            <person name="Gobet A."/>
            <person name="Groisillier A."/>
            <person name="Leblanc C."/>
            <person name="Michel G."/>
            <person name="Scornet D."/>
            <person name="Siegel A."/>
            <person name="Tapia J.E."/>
            <person name="Tonon T."/>
        </authorList>
    </citation>
    <scope>NUCLEOTIDE SEQUENCE [LARGE SCALE GENOMIC DNA]</scope>
    <source>
        <strain evidence="6 7">Ec32</strain>
    </source>
</reference>
<dbReference type="HOGENOM" id="CLU_083287_4_0_5"/>
<accession>X5M8B8</accession>
<dbReference type="EMBL" id="HG966617">
    <property type="protein sequence ID" value="CDO59533.1"/>
    <property type="molecule type" value="Genomic_DNA"/>
</dbReference>
<keyword evidence="2" id="KW-0238">DNA-binding</keyword>
<organism evidence="6 7">
    <name type="scientific">Candidatus Phaeomarinibacter ectocarpi</name>
    <dbReference type="NCBI Taxonomy" id="1458461"/>
    <lineage>
        <taxon>Bacteria</taxon>
        <taxon>Pseudomonadati</taxon>
        <taxon>Pseudomonadota</taxon>
        <taxon>Alphaproteobacteria</taxon>
        <taxon>Hyphomicrobiales</taxon>
        <taxon>Parvibaculaceae</taxon>
        <taxon>Candidatus Phaeomarinibacter</taxon>
    </lineage>
</organism>
<evidence type="ECO:0000256" key="4">
    <source>
        <dbReference type="SAM" id="MobiDB-lite"/>
    </source>
</evidence>
<evidence type="ECO:0000256" key="1">
    <source>
        <dbReference type="ARBA" id="ARBA00023015"/>
    </source>
</evidence>
<dbReference type="SMART" id="SM00347">
    <property type="entry name" value="HTH_MARR"/>
    <property type="match status" value="1"/>
</dbReference>
<feature type="compositionally biased region" description="Basic residues" evidence="4">
    <location>
        <begin position="157"/>
        <end position="215"/>
    </location>
</feature>
<name>X5M8B8_9HYPH</name>
<dbReference type="InterPro" id="IPR000835">
    <property type="entry name" value="HTH_MarR-typ"/>
</dbReference>
<dbReference type="SUPFAM" id="SSF46785">
    <property type="entry name" value="Winged helix' DNA-binding domain"/>
    <property type="match status" value="1"/>
</dbReference>
<feature type="domain" description="HTH marR-type" evidence="5">
    <location>
        <begin position="1"/>
        <end position="140"/>
    </location>
</feature>
<dbReference type="PANTHER" id="PTHR42756">
    <property type="entry name" value="TRANSCRIPTIONAL REGULATOR, MARR"/>
    <property type="match status" value="1"/>
</dbReference>
<keyword evidence="3" id="KW-0804">Transcription</keyword>
<dbReference type="Gene3D" id="1.10.10.10">
    <property type="entry name" value="Winged helix-like DNA-binding domain superfamily/Winged helix DNA-binding domain"/>
    <property type="match status" value="1"/>
</dbReference>
<sequence>MAKKLDLEQSPGHLLRRATQFAQDLFTKEVGAGGLTARQFAVLVTVERDEGLSQTDLVKQTGIDRSTLADMISRMISRGLLQRKRTKTDRRANSVNLTAAGRRALNATMPQAVRAEKMVMDALSPKQRENLFEILGVIANLGNDAMEAVSAATGRKPAAKKKAAAKKKPAAKKKAAPKRKAAAKKTTAKKKTAAKKKAAPKRKTAAKKKTAAKRR</sequence>
<feature type="region of interest" description="Disordered" evidence="4">
    <location>
        <begin position="152"/>
        <end position="215"/>
    </location>
</feature>
<gene>
    <name evidence="6" type="ORF">BN1012_Phect1319</name>
</gene>
<keyword evidence="7" id="KW-1185">Reference proteome</keyword>
<keyword evidence="1" id="KW-0805">Transcription regulation</keyword>
<dbReference type="InterPro" id="IPR036388">
    <property type="entry name" value="WH-like_DNA-bd_sf"/>
</dbReference>
<evidence type="ECO:0000256" key="3">
    <source>
        <dbReference type="ARBA" id="ARBA00023163"/>
    </source>
</evidence>
<dbReference type="AlphaFoldDB" id="X5M8B8"/>
<dbReference type="GO" id="GO:0003700">
    <property type="term" value="F:DNA-binding transcription factor activity"/>
    <property type="evidence" value="ECO:0007669"/>
    <property type="project" value="InterPro"/>
</dbReference>
<dbReference type="GO" id="GO:0003677">
    <property type="term" value="F:DNA binding"/>
    <property type="evidence" value="ECO:0007669"/>
    <property type="project" value="UniProtKB-KW"/>
</dbReference>
<dbReference type="OrthoDB" id="582199at2"/>